<dbReference type="Proteomes" id="UP000095281">
    <property type="component" value="Unplaced"/>
</dbReference>
<dbReference type="AlphaFoldDB" id="A0A1I8BD24"/>
<feature type="compositionally biased region" description="Acidic residues" evidence="1">
    <location>
        <begin position="16"/>
        <end position="27"/>
    </location>
</feature>
<organism evidence="2 3">
    <name type="scientific">Meloidogyne hapla</name>
    <name type="common">Root-knot nematode worm</name>
    <dbReference type="NCBI Taxonomy" id="6305"/>
    <lineage>
        <taxon>Eukaryota</taxon>
        <taxon>Metazoa</taxon>
        <taxon>Ecdysozoa</taxon>
        <taxon>Nematoda</taxon>
        <taxon>Chromadorea</taxon>
        <taxon>Rhabditida</taxon>
        <taxon>Tylenchina</taxon>
        <taxon>Tylenchomorpha</taxon>
        <taxon>Tylenchoidea</taxon>
        <taxon>Meloidogynidae</taxon>
        <taxon>Meloidogyninae</taxon>
        <taxon>Meloidogyne</taxon>
    </lineage>
</organism>
<feature type="region of interest" description="Disordered" evidence="1">
    <location>
        <begin position="1"/>
        <end position="27"/>
    </location>
</feature>
<feature type="compositionally biased region" description="Polar residues" evidence="1">
    <location>
        <begin position="1"/>
        <end position="15"/>
    </location>
</feature>
<keyword evidence="2" id="KW-1185">Reference proteome</keyword>
<protein>
    <submittedName>
        <fullName evidence="3">Uncharacterized protein</fullName>
    </submittedName>
</protein>
<sequence>MIASTSTANITFNNEQFEEPLPNDDEENYQLNSDKLIVTHFQAAFFSKTFIESLDDVLTSNIWNDMTDINNVI</sequence>
<evidence type="ECO:0000313" key="2">
    <source>
        <dbReference type="Proteomes" id="UP000095281"/>
    </source>
</evidence>
<name>A0A1I8BD24_MELHA</name>
<dbReference type="WBParaSite" id="MhA1_Contig2022.frz3.gene3">
    <property type="protein sequence ID" value="MhA1_Contig2022.frz3.gene3"/>
    <property type="gene ID" value="MhA1_Contig2022.frz3.gene3"/>
</dbReference>
<accession>A0A1I8BD24</accession>
<evidence type="ECO:0000256" key="1">
    <source>
        <dbReference type="SAM" id="MobiDB-lite"/>
    </source>
</evidence>
<proteinExistence type="predicted"/>
<reference evidence="3" key="1">
    <citation type="submission" date="2016-11" db="UniProtKB">
        <authorList>
            <consortium name="WormBaseParasite"/>
        </authorList>
    </citation>
    <scope>IDENTIFICATION</scope>
</reference>
<evidence type="ECO:0000313" key="3">
    <source>
        <dbReference type="WBParaSite" id="MhA1_Contig2022.frz3.gene3"/>
    </source>
</evidence>